<feature type="transmembrane region" description="Helical" evidence="4">
    <location>
        <begin position="339"/>
        <end position="357"/>
    </location>
</feature>
<dbReference type="PROSITE" id="PS50850">
    <property type="entry name" value="MFS"/>
    <property type="match status" value="1"/>
</dbReference>
<dbReference type="InterPro" id="IPR011701">
    <property type="entry name" value="MFS"/>
</dbReference>
<keyword evidence="4" id="KW-0472">Membrane</keyword>
<comment type="caution">
    <text evidence="6">The sequence shown here is derived from an EMBL/GenBank/DDBJ whole genome shotgun (WGS) entry which is preliminary data.</text>
</comment>
<dbReference type="Proteomes" id="UP000245699">
    <property type="component" value="Unassembled WGS sequence"/>
</dbReference>
<feature type="transmembrane region" description="Helical" evidence="4">
    <location>
        <begin position="378"/>
        <end position="399"/>
    </location>
</feature>
<feature type="transmembrane region" description="Helical" evidence="4">
    <location>
        <begin position="285"/>
        <end position="303"/>
    </location>
</feature>
<dbReference type="Pfam" id="PF07690">
    <property type="entry name" value="MFS_1"/>
    <property type="match status" value="1"/>
</dbReference>
<feature type="transmembrane region" description="Helical" evidence="4">
    <location>
        <begin position="411"/>
        <end position="433"/>
    </location>
</feature>
<keyword evidence="4" id="KW-0812">Transmembrane</keyword>
<dbReference type="Gene3D" id="1.20.1250.20">
    <property type="entry name" value="MFS general substrate transporter like domains"/>
    <property type="match status" value="1"/>
</dbReference>
<feature type="transmembrane region" description="Helical" evidence="4">
    <location>
        <begin position="146"/>
        <end position="171"/>
    </location>
</feature>
<organism evidence="6 7">
    <name type="scientific">Furculomyces boomerangus</name>
    <dbReference type="NCBI Taxonomy" id="61424"/>
    <lineage>
        <taxon>Eukaryota</taxon>
        <taxon>Fungi</taxon>
        <taxon>Fungi incertae sedis</taxon>
        <taxon>Zoopagomycota</taxon>
        <taxon>Kickxellomycotina</taxon>
        <taxon>Harpellomycetes</taxon>
        <taxon>Harpellales</taxon>
        <taxon>Harpellaceae</taxon>
        <taxon>Furculomyces</taxon>
    </lineage>
</organism>
<dbReference type="EMBL" id="MBFT01000420">
    <property type="protein sequence ID" value="PVU91397.1"/>
    <property type="molecule type" value="Genomic_DNA"/>
</dbReference>
<dbReference type="SUPFAM" id="SSF103473">
    <property type="entry name" value="MFS general substrate transporter"/>
    <property type="match status" value="1"/>
</dbReference>
<evidence type="ECO:0000256" key="4">
    <source>
        <dbReference type="SAM" id="Phobius"/>
    </source>
</evidence>
<feature type="domain" description="Major facilitator superfamily (MFS) profile" evidence="5">
    <location>
        <begin position="52"/>
        <end position="434"/>
    </location>
</feature>
<dbReference type="InterPro" id="IPR036259">
    <property type="entry name" value="MFS_trans_sf"/>
</dbReference>
<evidence type="ECO:0000313" key="7">
    <source>
        <dbReference type="Proteomes" id="UP000245699"/>
    </source>
</evidence>
<evidence type="ECO:0000256" key="3">
    <source>
        <dbReference type="SAM" id="MobiDB-lite"/>
    </source>
</evidence>
<name>A0A2T9YGE2_9FUNG</name>
<feature type="transmembrane region" description="Helical" evidence="4">
    <location>
        <begin position="91"/>
        <end position="110"/>
    </location>
</feature>
<comment type="similarity">
    <text evidence="2">Belongs to the major facilitator superfamily. Monocarboxylate porter (TC 2.A.1.13) family.</text>
</comment>
<keyword evidence="4" id="KW-1133">Transmembrane helix</keyword>
<feature type="region of interest" description="Disordered" evidence="3">
    <location>
        <begin position="1"/>
        <end position="31"/>
    </location>
</feature>
<reference evidence="6 7" key="1">
    <citation type="journal article" date="2018" name="MBio">
        <title>Comparative Genomics Reveals the Core Gene Toolbox for the Fungus-Insect Symbiosis.</title>
        <authorList>
            <person name="Wang Y."/>
            <person name="Stata M."/>
            <person name="Wang W."/>
            <person name="Stajich J.E."/>
            <person name="White M.M."/>
            <person name="Moncalvo J.M."/>
        </authorList>
    </citation>
    <scope>NUCLEOTIDE SEQUENCE [LARGE SCALE GENOMIC DNA]</scope>
    <source>
        <strain evidence="6 7">AUS-77-4</strain>
    </source>
</reference>
<dbReference type="GO" id="GO:0016020">
    <property type="term" value="C:membrane"/>
    <property type="evidence" value="ECO:0007669"/>
    <property type="project" value="UniProtKB-SubCell"/>
</dbReference>
<comment type="subcellular location">
    <subcellularLocation>
        <location evidence="1">Membrane</location>
        <topology evidence="1">Multi-pass membrane protein</topology>
    </subcellularLocation>
</comment>
<feature type="transmembrane region" description="Helical" evidence="4">
    <location>
        <begin position="250"/>
        <end position="273"/>
    </location>
</feature>
<evidence type="ECO:0000256" key="1">
    <source>
        <dbReference type="ARBA" id="ARBA00004141"/>
    </source>
</evidence>
<feature type="compositionally biased region" description="Polar residues" evidence="3">
    <location>
        <begin position="8"/>
        <end position="21"/>
    </location>
</feature>
<proteinExistence type="inferred from homology"/>
<feature type="transmembrane region" description="Helical" evidence="4">
    <location>
        <begin position="209"/>
        <end position="229"/>
    </location>
</feature>
<keyword evidence="7" id="KW-1185">Reference proteome</keyword>
<dbReference type="PANTHER" id="PTHR11360:SF284">
    <property type="entry name" value="EG:103B4.3 PROTEIN-RELATED"/>
    <property type="match status" value="1"/>
</dbReference>
<dbReference type="OrthoDB" id="6499973at2759"/>
<dbReference type="InterPro" id="IPR050327">
    <property type="entry name" value="Proton-linked_MCT"/>
</dbReference>
<feature type="transmembrane region" description="Helical" evidence="4">
    <location>
        <begin position="51"/>
        <end position="71"/>
    </location>
</feature>
<dbReference type="GO" id="GO:0022857">
    <property type="term" value="F:transmembrane transporter activity"/>
    <property type="evidence" value="ECO:0007669"/>
    <property type="project" value="InterPro"/>
</dbReference>
<gene>
    <name evidence="6" type="ORF">BB559_004158</name>
</gene>
<sequence length="445" mass="48951">MDKEPTTIDDSASSEVVLTSENTRDEEAKISDQNNKEFAATEILPDQGYSWVILGAGLINFVIAFGSFNAFGVFQTYYLQTIFKTVPADTVAWISTVTISMTLIGGLAVVPMVRIFGFRNSALLGSVVGSVGLFLCSFATKVWHFVIFQGLIYGLASAIVVNVSILMVVLWFDKRKGFAIGLLNSGGGVGSLILVPTVTSTVNSIGIKWSFRILAIIYLVSTGIGCYFFKVRFPFKPSKKILDFSLFKDPFTILLLLSGFTMQIGYSVPLLYYPSSLVGIGKTQTFATNFIMVYAAISVFGRITSGQLTDTIGPINILIVCHAIVAVVTFVLWYNVKNFASFVSFYILFGLFGINFFSISPAMNAKHYPYTRIPQVNALTFLVMGLAMFMSVPAIGEIFQKYGHRTSYQQIIAISGTCYGLSFLSLVALRIYLRKKDPRYKSGPI</sequence>
<evidence type="ECO:0000256" key="2">
    <source>
        <dbReference type="ARBA" id="ARBA00006727"/>
    </source>
</evidence>
<accession>A0A2T9YGE2</accession>
<feature type="transmembrane region" description="Helical" evidence="4">
    <location>
        <begin position="178"/>
        <end position="197"/>
    </location>
</feature>
<evidence type="ECO:0000259" key="5">
    <source>
        <dbReference type="PROSITE" id="PS50850"/>
    </source>
</evidence>
<evidence type="ECO:0000313" key="6">
    <source>
        <dbReference type="EMBL" id="PVU91397.1"/>
    </source>
</evidence>
<feature type="transmembrane region" description="Helical" evidence="4">
    <location>
        <begin position="315"/>
        <end position="333"/>
    </location>
</feature>
<dbReference type="PANTHER" id="PTHR11360">
    <property type="entry name" value="MONOCARBOXYLATE TRANSPORTER"/>
    <property type="match status" value="1"/>
</dbReference>
<protein>
    <recommendedName>
        <fullName evidence="5">Major facilitator superfamily (MFS) profile domain-containing protein</fullName>
    </recommendedName>
</protein>
<dbReference type="InterPro" id="IPR020846">
    <property type="entry name" value="MFS_dom"/>
</dbReference>
<feature type="transmembrane region" description="Helical" evidence="4">
    <location>
        <begin position="122"/>
        <end position="140"/>
    </location>
</feature>
<dbReference type="AlphaFoldDB" id="A0A2T9YGE2"/>